<dbReference type="KEGG" id="smaa:IT774_11915"/>
<evidence type="ECO:0000256" key="1">
    <source>
        <dbReference type="ARBA" id="ARBA00023122"/>
    </source>
</evidence>
<dbReference type="Pfam" id="PF00027">
    <property type="entry name" value="cNMP_binding"/>
    <property type="match status" value="1"/>
</dbReference>
<dbReference type="SUPFAM" id="SSF51206">
    <property type="entry name" value="cAMP-binding domain-like"/>
    <property type="match status" value="1"/>
</dbReference>
<dbReference type="InterPro" id="IPR046342">
    <property type="entry name" value="CBS_dom_sf"/>
</dbReference>
<organism evidence="5 6">
    <name type="scientific">Salinimonas marina</name>
    <dbReference type="NCBI Taxonomy" id="2785918"/>
    <lineage>
        <taxon>Bacteria</taxon>
        <taxon>Pseudomonadati</taxon>
        <taxon>Pseudomonadota</taxon>
        <taxon>Gammaproteobacteria</taxon>
        <taxon>Alteromonadales</taxon>
        <taxon>Alteromonadaceae</taxon>
        <taxon>Alteromonas/Salinimonas group</taxon>
        <taxon>Salinimonas</taxon>
    </lineage>
</organism>
<feature type="domain" description="CBS" evidence="4">
    <location>
        <begin position="157"/>
        <end position="214"/>
    </location>
</feature>
<evidence type="ECO:0000313" key="5">
    <source>
        <dbReference type="EMBL" id="QPG04868.1"/>
    </source>
</evidence>
<dbReference type="CDD" id="cd00038">
    <property type="entry name" value="CAP_ED"/>
    <property type="match status" value="1"/>
</dbReference>
<sequence>MESSLLPNIVGFLAKIDPFDLLDDEERQSLATSVDIMYLKKNETLPGEQIVGQGLYIVRTGAVEQRHQDGSLRTRLADGDLFGFSQLYRTGECGYTLQGIENTLLYRIPKQVLTRLIDNNPGIRNHFSSQESVRLAHSSAHQEGEEALYLRSVKEVMNRRVARVNKDTPIREVAQVMAKMHRSNALVFDNDALVGVVTDRDMTTRVLATGMNPSVPIKEIMTQHLRTVNPEAPLLQAIEIMMQHNVRSLPVIENDAVVGVLTATSLVENSHVQAIFLISQIYRQTSLKELISLVPQRQSVFEALQAARVDSRAIQQMVTLIADAFNKRILQLAEDKFGPPPIPYAWFCAGSQARFEMHLGSDQDNGMILQWEPEGEEVKYFKALADYVCDALNECGYPHCTGNIMASNERWRVPLATWQDYVKEWVAETELQNLLDISVFLDLRFLFGTDHLVAALKQSLLARVEGHHRFFAMLVANSLRVNPPLGLFRKFVLTRDGDNRQVLNIKRQAVNLIVELARVYALAAGSSATETTHRLRDAAKSKVINDKSRNELLEAFQFINMVRFKHQSEVVCHGGKQDNLIAPSQLTAFERNHLKDAFRIIARYQEAAQQRFNAAGLLR</sequence>
<dbReference type="InterPro" id="IPR018490">
    <property type="entry name" value="cNMP-bd_dom_sf"/>
</dbReference>
<dbReference type="Proteomes" id="UP000595095">
    <property type="component" value="Chromosome"/>
</dbReference>
<keyword evidence="1 2" id="KW-0129">CBS domain</keyword>
<dbReference type="RefSeq" id="WP_195809960.1">
    <property type="nucleotide sequence ID" value="NZ_CP064795.1"/>
</dbReference>
<dbReference type="SUPFAM" id="SSF54631">
    <property type="entry name" value="CBS-domain pair"/>
    <property type="match status" value="1"/>
</dbReference>
<feature type="domain" description="Cyclic nucleotide-binding" evidence="3">
    <location>
        <begin position="18"/>
        <end position="117"/>
    </location>
</feature>
<proteinExistence type="predicted"/>
<reference evidence="5 6" key="1">
    <citation type="submission" date="2020-11" db="EMBL/GenBank/DDBJ databases">
        <title>Complete genome sequence for Salinimonas sp. strain G2-b.</title>
        <authorList>
            <person name="Park S.-J."/>
        </authorList>
    </citation>
    <scope>NUCLEOTIDE SEQUENCE [LARGE SCALE GENOMIC DNA]</scope>
    <source>
        <strain evidence="5 6">G2-b</strain>
    </source>
</reference>
<dbReference type="InterPro" id="IPR018821">
    <property type="entry name" value="DUF294_put_nucleoTrafse_sb-bd"/>
</dbReference>
<dbReference type="InterPro" id="IPR051257">
    <property type="entry name" value="Diverse_CBS-Domain"/>
</dbReference>
<dbReference type="InterPro" id="IPR000595">
    <property type="entry name" value="cNMP-bd_dom"/>
</dbReference>
<evidence type="ECO:0000259" key="3">
    <source>
        <dbReference type="PROSITE" id="PS50042"/>
    </source>
</evidence>
<dbReference type="GO" id="GO:0008773">
    <property type="term" value="F:[protein-PII] uridylyltransferase activity"/>
    <property type="evidence" value="ECO:0007669"/>
    <property type="project" value="InterPro"/>
</dbReference>
<dbReference type="Gene3D" id="2.60.120.10">
    <property type="entry name" value="Jelly Rolls"/>
    <property type="match status" value="1"/>
</dbReference>
<dbReference type="PANTHER" id="PTHR43080:SF2">
    <property type="entry name" value="CBS DOMAIN-CONTAINING PROTEIN"/>
    <property type="match status" value="1"/>
</dbReference>
<evidence type="ECO:0000256" key="2">
    <source>
        <dbReference type="PROSITE-ProRule" id="PRU00703"/>
    </source>
</evidence>
<evidence type="ECO:0000313" key="6">
    <source>
        <dbReference type="Proteomes" id="UP000595095"/>
    </source>
</evidence>
<feature type="domain" description="CBS" evidence="4">
    <location>
        <begin position="221"/>
        <end position="277"/>
    </location>
</feature>
<dbReference type="AlphaFoldDB" id="A0A7S9DVW5"/>
<dbReference type="SMART" id="SM00116">
    <property type="entry name" value="CBS"/>
    <property type="match status" value="2"/>
</dbReference>
<dbReference type="PROSITE" id="PS50042">
    <property type="entry name" value="CNMP_BINDING_3"/>
    <property type="match status" value="1"/>
</dbReference>
<dbReference type="CDD" id="cd05401">
    <property type="entry name" value="NT_GlnE_GlnD_like"/>
    <property type="match status" value="1"/>
</dbReference>
<dbReference type="InterPro" id="IPR000644">
    <property type="entry name" value="CBS_dom"/>
</dbReference>
<protein>
    <submittedName>
        <fullName evidence="5">Cyclic nucleotide-binding/CBS domain-containing protein</fullName>
    </submittedName>
</protein>
<dbReference type="InterPro" id="IPR005105">
    <property type="entry name" value="GlnD_Uridyltrans_N"/>
</dbReference>
<dbReference type="InterPro" id="IPR014710">
    <property type="entry name" value="RmlC-like_jellyroll"/>
</dbReference>
<dbReference type="SMART" id="SM00100">
    <property type="entry name" value="cNMP"/>
    <property type="match status" value="1"/>
</dbReference>
<dbReference type="EMBL" id="CP064795">
    <property type="protein sequence ID" value="QPG04868.1"/>
    <property type="molecule type" value="Genomic_DNA"/>
</dbReference>
<dbReference type="PANTHER" id="PTHR43080">
    <property type="entry name" value="CBS DOMAIN-CONTAINING PROTEIN CBSX3, MITOCHONDRIAL"/>
    <property type="match status" value="1"/>
</dbReference>
<name>A0A7S9DVW5_9ALTE</name>
<dbReference type="Pfam" id="PF03445">
    <property type="entry name" value="DUF294"/>
    <property type="match status" value="1"/>
</dbReference>
<accession>A0A7S9DVW5</accession>
<dbReference type="Gene3D" id="3.10.580.10">
    <property type="entry name" value="CBS-domain"/>
    <property type="match status" value="1"/>
</dbReference>
<evidence type="ECO:0000259" key="4">
    <source>
        <dbReference type="PROSITE" id="PS51371"/>
    </source>
</evidence>
<dbReference type="Pfam" id="PF10335">
    <property type="entry name" value="DUF294_C"/>
    <property type="match status" value="1"/>
</dbReference>
<dbReference type="Pfam" id="PF00571">
    <property type="entry name" value="CBS"/>
    <property type="match status" value="2"/>
</dbReference>
<gene>
    <name evidence="5" type="ORF">IT774_11915</name>
</gene>
<dbReference type="PROSITE" id="PS51371">
    <property type="entry name" value="CBS"/>
    <property type="match status" value="2"/>
</dbReference>
<keyword evidence="6" id="KW-1185">Reference proteome</keyword>